<evidence type="ECO:0000313" key="2">
    <source>
        <dbReference type="EMBL" id="HJC37940.1"/>
    </source>
</evidence>
<organism evidence="2 3">
    <name type="scientific">Candidatus Mediterraneibacter faecigallinarum</name>
    <dbReference type="NCBI Taxonomy" id="2838669"/>
    <lineage>
        <taxon>Bacteria</taxon>
        <taxon>Bacillati</taxon>
        <taxon>Bacillota</taxon>
        <taxon>Clostridia</taxon>
        <taxon>Lachnospirales</taxon>
        <taxon>Lachnospiraceae</taxon>
        <taxon>Mediterraneibacter</taxon>
    </lineage>
</organism>
<name>A0A9D2NV37_9FIRM</name>
<proteinExistence type="predicted"/>
<feature type="transmembrane region" description="Helical" evidence="1">
    <location>
        <begin position="6"/>
        <end position="25"/>
    </location>
</feature>
<reference evidence="2" key="1">
    <citation type="journal article" date="2021" name="PeerJ">
        <title>Extensive microbial diversity within the chicken gut microbiome revealed by metagenomics and culture.</title>
        <authorList>
            <person name="Gilroy R."/>
            <person name="Ravi A."/>
            <person name="Getino M."/>
            <person name="Pursley I."/>
            <person name="Horton D.L."/>
            <person name="Alikhan N.F."/>
            <person name="Baker D."/>
            <person name="Gharbi K."/>
            <person name="Hall N."/>
            <person name="Watson M."/>
            <person name="Adriaenssens E.M."/>
            <person name="Foster-Nyarko E."/>
            <person name="Jarju S."/>
            <person name="Secka A."/>
            <person name="Antonio M."/>
            <person name="Oren A."/>
            <person name="Chaudhuri R.R."/>
            <person name="La Ragione R."/>
            <person name="Hildebrand F."/>
            <person name="Pallen M.J."/>
        </authorList>
    </citation>
    <scope>NUCLEOTIDE SEQUENCE</scope>
    <source>
        <strain evidence="2">ChiGjej1B1-1692</strain>
    </source>
</reference>
<sequence length="104" mass="11136">MPSAQGLVLSLLMGAVFGGITLYLYRTENGAFYFGALLSVLMLAVILLAIDVPYLLYTGELGVPASFLIPASGIAFVAAAFVILTIRYRCFKVRIETAGGTVRR</sequence>
<feature type="transmembrane region" description="Helical" evidence="1">
    <location>
        <begin position="32"/>
        <end position="55"/>
    </location>
</feature>
<keyword evidence="1" id="KW-1133">Transmembrane helix</keyword>
<keyword evidence="1" id="KW-0812">Transmembrane</keyword>
<comment type="caution">
    <text evidence="2">The sequence shown here is derived from an EMBL/GenBank/DDBJ whole genome shotgun (WGS) entry which is preliminary data.</text>
</comment>
<feature type="transmembrane region" description="Helical" evidence="1">
    <location>
        <begin position="67"/>
        <end position="86"/>
    </location>
</feature>
<dbReference type="AlphaFoldDB" id="A0A9D2NV37"/>
<protein>
    <submittedName>
        <fullName evidence="2">Uncharacterized protein</fullName>
    </submittedName>
</protein>
<gene>
    <name evidence="2" type="ORF">H9757_02585</name>
</gene>
<evidence type="ECO:0000313" key="3">
    <source>
        <dbReference type="Proteomes" id="UP000823894"/>
    </source>
</evidence>
<reference evidence="2" key="2">
    <citation type="submission" date="2021-04" db="EMBL/GenBank/DDBJ databases">
        <authorList>
            <person name="Gilroy R."/>
        </authorList>
    </citation>
    <scope>NUCLEOTIDE SEQUENCE</scope>
    <source>
        <strain evidence="2">ChiGjej1B1-1692</strain>
    </source>
</reference>
<dbReference type="EMBL" id="DWWK01000032">
    <property type="protein sequence ID" value="HJC37940.1"/>
    <property type="molecule type" value="Genomic_DNA"/>
</dbReference>
<keyword evidence="1" id="KW-0472">Membrane</keyword>
<evidence type="ECO:0000256" key="1">
    <source>
        <dbReference type="SAM" id="Phobius"/>
    </source>
</evidence>
<accession>A0A9D2NV37</accession>
<dbReference type="Proteomes" id="UP000823894">
    <property type="component" value="Unassembled WGS sequence"/>
</dbReference>